<accession>G8WPV1</accession>
<dbReference type="InterPro" id="IPR027417">
    <property type="entry name" value="P-loop_NTPase"/>
</dbReference>
<proteinExistence type="predicted"/>
<dbReference type="EMBL" id="CP003219">
    <property type="protein sequence ID" value="AEW92890.1"/>
    <property type="molecule type" value="Genomic_DNA"/>
</dbReference>
<dbReference type="eggNOG" id="COG3598">
    <property type="taxonomic scope" value="Bacteria"/>
</dbReference>
<gene>
    <name evidence="2" type="ordered locus">SCATT_05190</name>
</gene>
<protein>
    <submittedName>
        <fullName evidence="2">DNA repair protein RadA</fullName>
    </submittedName>
</protein>
<evidence type="ECO:0000313" key="2">
    <source>
        <dbReference type="EMBL" id="AEW92890.1"/>
    </source>
</evidence>
<dbReference type="OrthoDB" id="9775547at2"/>
<dbReference type="PATRIC" id="fig|1003195.29.peg.514"/>
<dbReference type="AlphaFoldDB" id="G8WPV1"/>
<dbReference type="Pfam" id="PF13481">
    <property type="entry name" value="AAA_25"/>
    <property type="match status" value="1"/>
</dbReference>
<dbReference type="RefSeq" id="WP_014627351.1">
    <property type="nucleotide sequence ID" value="NC_016111.1"/>
</dbReference>
<dbReference type="HOGENOM" id="CLU_044339_0_0_11"/>
<name>G8WPV1_STREN</name>
<evidence type="ECO:0000313" key="3">
    <source>
        <dbReference type="Proteomes" id="UP000007842"/>
    </source>
</evidence>
<dbReference type="Proteomes" id="UP000007842">
    <property type="component" value="Chromosome"/>
</dbReference>
<dbReference type="KEGG" id="scy:SCATT_05190"/>
<organism evidence="2 3">
    <name type="scientific">Streptantibioticus cattleyicolor (strain ATCC 35852 / DSM 46488 / JCM 4925 / NBRC 14057 / NRRL 8057)</name>
    <name type="common">Streptomyces cattleya</name>
    <dbReference type="NCBI Taxonomy" id="1003195"/>
    <lineage>
        <taxon>Bacteria</taxon>
        <taxon>Bacillati</taxon>
        <taxon>Actinomycetota</taxon>
        <taxon>Actinomycetes</taxon>
        <taxon>Kitasatosporales</taxon>
        <taxon>Streptomycetaceae</taxon>
        <taxon>Streptantibioticus</taxon>
    </lineage>
</organism>
<reference evidence="3" key="1">
    <citation type="submission" date="2011-12" db="EMBL/GenBank/DDBJ databases">
        <title>Complete genome sequence of Streptomyces cattleya strain DSM 46488.</title>
        <authorList>
            <person name="Ou H.-Y."/>
            <person name="Li P."/>
            <person name="Zhao C."/>
            <person name="O'Hagan D."/>
            <person name="Deng Z."/>
        </authorList>
    </citation>
    <scope>NUCLEOTIDE SEQUENCE [LARGE SCALE GENOMIC DNA]</scope>
    <source>
        <strain evidence="3">ATCC 35852 / DSM 46488 / JCM 4925 / NBRC 14057 / NRRL 8057</strain>
    </source>
</reference>
<feature type="compositionally biased region" description="Pro residues" evidence="1">
    <location>
        <begin position="1"/>
        <end position="13"/>
    </location>
</feature>
<keyword evidence="3" id="KW-1185">Reference proteome</keyword>
<dbReference type="STRING" id="1003195.SCATT_05190"/>
<dbReference type="Gene3D" id="3.40.50.300">
    <property type="entry name" value="P-loop containing nucleotide triphosphate hydrolases"/>
    <property type="match status" value="1"/>
</dbReference>
<evidence type="ECO:0000256" key="1">
    <source>
        <dbReference type="SAM" id="MobiDB-lite"/>
    </source>
</evidence>
<sequence>MTSAPVGPPPPYPTLSNPAENPLLNGHSTWTADQLMSTRFPEPRWAVPDILSEGVNLLAGPPKIGKSWLVLSLALAVASGGTALGAVPVAPGAALYLALEDTARRLQTRMGRLLGGQPAPSELTLATHCPPLPQGGAAQIAGWLDHHPTARLVIIDVFAKVRGAPPVGASAYDADYAAVGHAKRIADRYGVAVVLVHHLRKASSDDWLTEVSGTNGIAGAADSTLVLKRGRGQADGVLLITGRDVAESEHALSFDSSSGAWHLLDGPVSDHLIGDTRAAILRHVRVHPGVRPKQVADALGLDIGLVRKTCARMADDHQLRRGPNATYYLPDAAHR</sequence>
<dbReference type="SUPFAM" id="SSF52540">
    <property type="entry name" value="P-loop containing nucleoside triphosphate hydrolases"/>
    <property type="match status" value="1"/>
</dbReference>
<feature type="region of interest" description="Disordered" evidence="1">
    <location>
        <begin position="1"/>
        <end position="24"/>
    </location>
</feature>